<feature type="domain" description="Apple" evidence="3">
    <location>
        <begin position="51"/>
        <end position="134"/>
    </location>
</feature>
<dbReference type="GeneTree" id="ENSGT00940000158569"/>
<dbReference type="PANTHER" id="PTHR33946:SF4">
    <property type="entry name" value="COAGULATION FACTOR XI"/>
    <property type="match status" value="1"/>
</dbReference>
<feature type="domain" description="Apple" evidence="3">
    <location>
        <begin position="141"/>
        <end position="214"/>
    </location>
</feature>
<dbReference type="PANTHER" id="PTHR33946">
    <property type="match status" value="1"/>
</dbReference>
<dbReference type="GO" id="GO:0006508">
    <property type="term" value="P:proteolysis"/>
    <property type="evidence" value="ECO:0007669"/>
    <property type="project" value="InterPro"/>
</dbReference>
<sequence length="408" mass="46537">MARLYSCRFTTAVVLQRASPLQSIGKTKKMQTHWILVGLLSLCSLSFSQECSRGLQENMDFPGTDITFLYSPDVEHCQQLCTQHPSCLFFSYIRADWTKDNRHFHCYLKSTPSGQPRVQTPLIGVTSGFSLKPCNPQPNPCLPQVYQNVDFLGADYRFLFTADYEECQRVCTQDPNCQFFTFVNGVFTPEKIRFKCHLKYSWTGPRTPLVNRKAGVFSGFSHNLQITQYFTPACQSKFFAKTDIPGNDLETLPAASAEHCQALCSVNPRCTYFSFVSNNFHCILKNNPNEMVIRAKEGVTSGLPVHFCQLDNSWLKVQHEGVDFQGSDIRFELMNDPFTCEKICSADPNCQFYTYVNENFRDPVHRRRCYLKRVITMPAPPRVNKLQNVVSGFSLKSCVSSALHTQTR</sequence>
<organism evidence="4 5">
    <name type="scientific">Seriola lalandi dorsalis</name>
    <dbReference type="NCBI Taxonomy" id="1841481"/>
    <lineage>
        <taxon>Eukaryota</taxon>
        <taxon>Metazoa</taxon>
        <taxon>Chordata</taxon>
        <taxon>Craniata</taxon>
        <taxon>Vertebrata</taxon>
        <taxon>Euteleostomi</taxon>
        <taxon>Actinopterygii</taxon>
        <taxon>Neopterygii</taxon>
        <taxon>Teleostei</taxon>
        <taxon>Neoteleostei</taxon>
        <taxon>Acanthomorphata</taxon>
        <taxon>Carangaria</taxon>
        <taxon>Carangiformes</taxon>
        <taxon>Carangidae</taxon>
        <taxon>Seriola</taxon>
    </lineage>
</organism>
<evidence type="ECO:0000256" key="2">
    <source>
        <dbReference type="ARBA" id="ARBA00023157"/>
    </source>
</evidence>
<dbReference type="GO" id="GO:0005576">
    <property type="term" value="C:extracellular region"/>
    <property type="evidence" value="ECO:0007669"/>
    <property type="project" value="InterPro"/>
</dbReference>
<keyword evidence="2" id="KW-1015">Disulfide bond</keyword>
<dbReference type="CDD" id="cd01100">
    <property type="entry name" value="APPLE_Factor_XI_like"/>
    <property type="match status" value="4"/>
</dbReference>
<reference evidence="4" key="1">
    <citation type="submission" date="2025-08" db="UniProtKB">
        <authorList>
            <consortium name="Ensembl"/>
        </authorList>
    </citation>
    <scope>IDENTIFICATION</scope>
</reference>
<dbReference type="PROSITE" id="PS50948">
    <property type="entry name" value="PAN"/>
    <property type="match status" value="3"/>
</dbReference>
<dbReference type="PROSITE" id="PS00495">
    <property type="entry name" value="APPLE"/>
    <property type="match status" value="1"/>
</dbReference>
<keyword evidence="1" id="KW-0677">Repeat</keyword>
<dbReference type="PRINTS" id="PR00005">
    <property type="entry name" value="APPLEDOMAIN"/>
</dbReference>
<protein>
    <submittedName>
        <fullName evidence="4">Plasma kallikrein-like</fullName>
    </submittedName>
</protein>
<dbReference type="Proteomes" id="UP000261360">
    <property type="component" value="Unplaced"/>
</dbReference>
<evidence type="ECO:0000313" key="5">
    <source>
        <dbReference type="Proteomes" id="UP000261360"/>
    </source>
</evidence>
<dbReference type="SUPFAM" id="SSF57414">
    <property type="entry name" value="Hairpin loop containing domain-like"/>
    <property type="match status" value="2"/>
</dbReference>
<keyword evidence="5" id="KW-1185">Reference proteome</keyword>
<proteinExistence type="predicted"/>
<dbReference type="InterPro" id="IPR003609">
    <property type="entry name" value="Pan_app"/>
</dbReference>
<reference evidence="4" key="2">
    <citation type="submission" date="2025-09" db="UniProtKB">
        <authorList>
            <consortium name="Ensembl"/>
        </authorList>
    </citation>
    <scope>IDENTIFICATION</scope>
</reference>
<dbReference type="GeneID" id="111673270"/>
<evidence type="ECO:0000259" key="3">
    <source>
        <dbReference type="PROSITE" id="PS50948"/>
    </source>
</evidence>
<dbReference type="AlphaFoldDB" id="A0A3B4WX70"/>
<dbReference type="Gene3D" id="3.50.4.10">
    <property type="entry name" value="Hepatocyte Growth Factor"/>
    <property type="match status" value="4"/>
</dbReference>
<dbReference type="Ensembl" id="ENSSLDT00000010092.1">
    <property type="protein sequence ID" value="ENSSLDP00000009744.1"/>
    <property type="gene ID" value="ENSSLDG00000007761.1"/>
</dbReference>
<dbReference type="SMART" id="SM00223">
    <property type="entry name" value="APPLE"/>
    <property type="match status" value="4"/>
</dbReference>
<dbReference type="RefSeq" id="XP_023286758.1">
    <property type="nucleotide sequence ID" value="XM_023430990.1"/>
</dbReference>
<dbReference type="Pfam" id="PF00024">
    <property type="entry name" value="PAN_1"/>
    <property type="match status" value="2"/>
</dbReference>
<name>A0A3B4WX70_SERLL</name>
<dbReference type="InterPro" id="IPR000177">
    <property type="entry name" value="Apple"/>
</dbReference>
<accession>A0A3B4WX70</accession>
<dbReference type="Pfam" id="PF14295">
    <property type="entry name" value="PAN_4"/>
    <property type="match status" value="2"/>
</dbReference>
<feature type="domain" description="Apple" evidence="3">
    <location>
        <begin position="234"/>
        <end position="308"/>
    </location>
</feature>
<evidence type="ECO:0000256" key="1">
    <source>
        <dbReference type="ARBA" id="ARBA00022737"/>
    </source>
</evidence>
<evidence type="ECO:0000313" key="4">
    <source>
        <dbReference type="Ensembl" id="ENSSLDP00000009744.1"/>
    </source>
</evidence>
<dbReference type="STRING" id="1841481.ENSSLDP00000009744"/>